<proteinExistence type="inferred from homology"/>
<comment type="caution">
    <text evidence="8">The sequence shown here is derived from an EMBL/GenBank/DDBJ whole genome shotgun (WGS) entry which is preliminary data.</text>
</comment>
<feature type="transmembrane region" description="Helical" evidence="6">
    <location>
        <begin position="15"/>
        <end position="36"/>
    </location>
</feature>
<feature type="transmembrane region" description="Helical" evidence="6">
    <location>
        <begin position="86"/>
        <end position="104"/>
    </location>
</feature>
<evidence type="ECO:0000256" key="2">
    <source>
        <dbReference type="ARBA" id="ARBA00009853"/>
    </source>
</evidence>
<feature type="transmembrane region" description="Helical" evidence="6">
    <location>
        <begin position="110"/>
        <end position="127"/>
    </location>
</feature>
<accession>A0ABS6T1E4</accession>
<keyword evidence="5 6" id="KW-0472">Membrane</keyword>
<evidence type="ECO:0000256" key="3">
    <source>
        <dbReference type="ARBA" id="ARBA00022692"/>
    </source>
</evidence>
<keyword evidence="3 6" id="KW-0812">Transmembrane</keyword>
<reference evidence="8 9" key="1">
    <citation type="submission" date="2021-05" db="EMBL/GenBank/DDBJ databases">
        <title>Culturable bacteria isolated from Daya Bay.</title>
        <authorList>
            <person name="Zheng W."/>
            <person name="Yu S."/>
            <person name="Huang Y."/>
        </authorList>
    </citation>
    <scope>NUCLEOTIDE SEQUENCE [LARGE SCALE GENOMIC DNA]</scope>
    <source>
        <strain evidence="8 9">DP4N28-5</strain>
    </source>
</reference>
<evidence type="ECO:0000313" key="8">
    <source>
        <dbReference type="EMBL" id="MBV7379010.1"/>
    </source>
</evidence>
<evidence type="ECO:0000256" key="1">
    <source>
        <dbReference type="ARBA" id="ARBA00004141"/>
    </source>
</evidence>
<feature type="domain" description="EamA" evidence="7">
    <location>
        <begin position="167"/>
        <end position="297"/>
    </location>
</feature>
<evidence type="ECO:0000256" key="4">
    <source>
        <dbReference type="ARBA" id="ARBA00022989"/>
    </source>
</evidence>
<feature type="transmembrane region" description="Helical" evidence="6">
    <location>
        <begin position="198"/>
        <end position="220"/>
    </location>
</feature>
<feature type="transmembrane region" description="Helical" evidence="6">
    <location>
        <begin position="280"/>
        <end position="298"/>
    </location>
</feature>
<evidence type="ECO:0000259" key="7">
    <source>
        <dbReference type="Pfam" id="PF00892"/>
    </source>
</evidence>
<feature type="transmembrane region" description="Helical" evidence="6">
    <location>
        <begin position="226"/>
        <end position="243"/>
    </location>
</feature>
<keyword evidence="4 6" id="KW-1133">Transmembrane helix</keyword>
<feature type="domain" description="EamA" evidence="7">
    <location>
        <begin position="18"/>
        <end position="150"/>
    </location>
</feature>
<dbReference type="PANTHER" id="PTHR22911">
    <property type="entry name" value="ACYL-MALONYL CONDENSING ENZYME-RELATED"/>
    <property type="match status" value="1"/>
</dbReference>
<comment type="similarity">
    <text evidence="2">Belongs to the drug/metabolite transporter (DMT) superfamily. 10 TMS drug/metabolite exporter (DME) (TC 2.A.7.3) family.</text>
</comment>
<dbReference type="EMBL" id="JAHUZE010000002">
    <property type="protein sequence ID" value="MBV7379010.1"/>
    <property type="molecule type" value="Genomic_DNA"/>
</dbReference>
<organism evidence="8 9">
    <name type="scientific">Maritimibacter dapengensis</name>
    <dbReference type="NCBI Taxonomy" id="2836868"/>
    <lineage>
        <taxon>Bacteria</taxon>
        <taxon>Pseudomonadati</taxon>
        <taxon>Pseudomonadota</taxon>
        <taxon>Alphaproteobacteria</taxon>
        <taxon>Rhodobacterales</taxon>
        <taxon>Roseobacteraceae</taxon>
        <taxon>Maritimibacter</taxon>
    </lineage>
</organism>
<feature type="transmembrane region" description="Helical" evidence="6">
    <location>
        <begin position="255"/>
        <end position="274"/>
    </location>
</feature>
<gene>
    <name evidence="8" type="ORF">KJP28_08725</name>
</gene>
<feature type="transmembrane region" description="Helical" evidence="6">
    <location>
        <begin position="48"/>
        <end position="66"/>
    </location>
</feature>
<comment type="subcellular location">
    <subcellularLocation>
        <location evidence="1">Membrane</location>
        <topology evidence="1">Multi-pass membrane protein</topology>
    </subcellularLocation>
</comment>
<sequence length="318" mass="33888">MRESRLVSHGIEHRVGYGIALKVGAVLSFTIMGALIKATGSRVPTGEVVFFRSFFAVPVLVGYLAYIGQLHEGVRTDRFLGHMWRGVIGTTAMGLMFTALSLLPLPEVTALQYATPLFITILAAIMLGERVRLFRISAVLLGLIGVTVVLYPRLTSLGSEIGHLEAIGALVMLGSTLAAALAQVQVRNLVATERPATVALYFSFSSTLLSLLTLPFGWVVPGVQDATLLILCGLVGGAGQGMLSTSYRYAPASVVAPFDYASIFFATAIGMVFFDEVPTSTTLLGAAIVIAAGILIIWRERQLGLNRSKSKGFKQPPA</sequence>
<dbReference type="Pfam" id="PF00892">
    <property type="entry name" value="EamA"/>
    <property type="match status" value="2"/>
</dbReference>
<evidence type="ECO:0000313" key="9">
    <source>
        <dbReference type="Proteomes" id="UP000756530"/>
    </source>
</evidence>
<name>A0ABS6T1E4_9RHOB</name>
<evidence type="ECO:0000256" key="6">
    <source>
        <dbReference type="SAM" id="Phobius"/>
    </source>
</evidence>
<protein>
    <submittedName>
        <fullName evidence="8">DMT family transporter</fullName>
    </submittedName>
</protein>
<dbReference type="InterPro" id="IPR000620">
    <property type="entry name" value="EamA_dom"/>
</dbReference>
<feature type="transmembrane region" description="Helical" evidence="6">
    <location>
        <begin position="166"/>
        <end position="186"/>
    </location>
</feature>
<keyword evidence="9" id="KW-1185">Reference proteome</keyword>
<feature type="transmembrane region" description="Helical" evidence="6">
    <location>
        <begin position="134"/>
        <end position="154"/>
    </location>
</feature>
<evidence type="ECO:0000256" key="5">
    <source>
        <dbReference type="ARBA" id="ARBA00023136"/>
    </source>
</evidence>
<dbReference type="PANTHER" id="PTHR22911:SF6">
    <property type="entry name" value="SOLUTE CARRIER FAMILY 35 MEMBER G1"/>
    <property type="match status" value="1"/>
</dbReference>
<dbReference type="Proteomes" id="UP000756530">
    <property type="component" value="Unassembled WGS sequence"/>
</dbReference>